<dbReference type="RefSeq" id="WP_253256932.1">
    <property type="nucleotide sequence ID" value="NZ_BDSG01000067.1"/>
</dbReference>
<reference evidence="1 2" key="1">
    <citation type="journal article" date="2018" name="Front. Microbiol.">
        <title>Adaptation of the Freshwater Bloom-Forming Cyanobacterium Microcystis aeruginosa to Brackish Water Is Driven by Recent Horizontal Transfer of Sucrose Genes.</title>
        <authorList>
            <person name="Tanabe Y."/>
            <person name="Hodoki Y."/>
            <person name="Sano T."/>
            <person name="Tada K."/>
            <person name="Watanabe M.M."/>
        </authorList>
    </citation>
    <scope>NUCLEOTIDE SEQUENCE [LARGE SCALE GENOMIC DNA]</scope>
    <source>
        <strain evidence="1 2">Sj</strain>
    </source>
</reference>
<gene>
    <name evidence="1" type="ORF">MSj_02751</name>
</gene>
<organism evidence="1 2">
    <name type="scientific">Microcystis aeruginosa Sj</name>
    <dbReference type="NCBI Taxonomy" id="1979544"/>
    <lineage>
        <taxon>Bacteria</taxon>
        <taxon>Bacillati</taxon>
        <taxon>Cyanobacteriota</taxon>
        <taxon>Cyanophyceae</taxon>
        <taxon>Oscillatoriophycideae</taxon>
        <taxon>Chroococcales</taxon>
        <taxon>Microcystaceae</taxon>
        <taxon>Microcystis</taxon>
    </lineage>
</organism>
<dbReference type="EMBL" id="BDSG01000067">
    <property type="protein sequence ID" value="GBL11249.1"/>
    <property type="molecule type" value="Genomic_DNA"/>
</dbReference>
<dbReference type="AlphaFoldDB" id="A0A2Z6UPW3"/>
<name>A0A2Z6UPW3_MICAE</name>
<comment type="caution">
    <text evidence="1">The sequence shown here is derived from an EMBL/GenBank/DDBJ whole genome shotgun (WGS) entry which is preliminary data.</text>
</comment>
<protein>
    <submittedName>
        <fullName evidence="1">Uncharacterized protein</fullName>
    </submittedName>
</protein>
<sequence length="305" mass="35487">MFKAALRGHTLRLLGGMTDEKTAKHLTQILWGGIDGAATLGQLGISFTHHDDDLKFDKHRYTPLGKSEQIMPLYNLKRGTLQISCQNPCASPEERQELAELAKAIVQFSLLLGGFGKSWRRADHWQFFRPYLEKGNKPMIGCHWKFIDSSKSLYIPITDLQQDLSRFIDRLRTLFQNYAAKQGYTIHPDNPVHCDWREAWYPYDNQGGVQVWGRIVEDRIKAITWFHQPYEGTHTLRNLQGSIGRDSQTGRLWYRIYPYYHSNSEGKLKPQEPPIELLTFFPEPTEDSTHFIAFLNERSDFVKIW</sequence>
<proteinExistence type="predicted"/>
<evidence type="ECO:0000313" key="1">
    <source>
        <dbReference type="EMBL" id="GBL11249.1"/>
    </source>
</evidence>
<dbReference type="Proteomes" id="UP000248272">
    <property type="component" value="Unassembled WGS sequence"/>
</dbReference>
<evidence type="ECO:0000313" key="2">
    <source>
        <dbReference type="Proteomes" id="UP000248272"/>
    </source>
</evidence>
<accession>A0A2Z6UPW3</accession>